<dbReference type="PROSITE" id="PS51677">
    <property type="entry name" value="NODB"/>
    <property type="match status" value="1"/>
</dbReference>
<dbReference type="InterPro" id="IPR011330">
    <property type="entry name" value="Glyco_hydro/deAcase_b/a-brl"/>
</dbReference>
<feature type="chain" id="PRO_5020401799" evidence="3">
    <location>
        <begin position="20"/>
        <end position="257"/>
    </location>
</feature>
<dbReference type="AlphaFoldDB" id="A0A4R4KBV9"/>
<dbReference type="SUPFAM" id="SSF88713">
    <property type="entry name" value="Glycoside hydrolase/deacetylase"/>
    <property type="match status" value="1"/>
</dbReference>
<dbReference type="InterPro" id="IPR051398">
    <property type="entry name" value="Polysacch_Deacetylase"/>
</dbReference>
<dbReference type="GO" id="GO:0005975">
    <property type="term" value="P:carbohydrate metabolic process"/>
    <property type="evidence" value="ECO:0007669"/>
    <property type="project" value="InterPro"/>
</dbReference>
<evidence type="ECO:0000256" key="3">
    <source>
        <dbReference type="SAM" id="SignalP"/>
    </source>
</evidence>
<name>A0A4R4KBV9_9BACT</name>
<keyword evidence="2 3" id="KW-0732">Signal</keyword>
<dbReference type="PANTHER" id="PTHR34216:SF3">
    <property type="entry name" value="POLY-BETA-1,6-N-ACETYL-D-GLUCOSAMINE N-DEACETYLASE"/>
    <property type="match status" value="1"/>
</dbReference>
<organism evidence="5 6">
    <name type="scientific">Arundinibacter roseus</name>
    <dbReference type="NCBI Taxonomy" id="2070510"/>
    <lineage>
        <taxon>Bacteria</taxon>
        <taxon>Pseudomonadati</taxon>
        <taxon>Bacteroidota</taxon>
        <taxon>Cytophagia</taxon>
        <taxon>Cytophagales</taxon>
        <taxon>Spirosomataceae</taxon>
        <taxon>Arundinibacter</taxon>
    </lineage>
</organism>
<dbReference type="PANTHER" id="PTHR34216">
    <property type="match status" value="1"/>
</dbReference>
<evidence type="ECO:0000256" key="2">
    <source>
        <dbReference type="ARBA" id="ARBA00022729"/>
    </source>
</evidence>
<dbReference type="CDD" id="cd10918">
    <property type="entry name" value="CE4_NodB_like_5s_6s"/>
    <property type="match status" value="1"/>
</dbReference>
<dbReference type="EMBL" id="SMJU01000009">
    <property type="protein sequence ID" value="TDB63699.1"/>
    <property type="molecule type" value="Genomic_DNA"/>
</dbReference>
<comment type="caution">
    <text evidence="5">The sequence shown here is derived from an EMBL/GenBank/DDBJ whole genome shotgun (WGS) entry which is preliminary data.</text>
</comment>
<evidence type="ECO:0000313" key="6">
    <source>
        <dbReference type="Proteomes" id="UP000295706"/>
    </source>
</evidence>
<accession>A0A4R4KBV9</accession>
<gene>
    <name evidence="5" type="ORF">EZE20_15490</name>
</gene>
<dbReference type="GO" id="GO:0005576">
    <property type="term" value="C:extracellular region"/>
    <property type="evidence" value="ECO:0007669"/>
    <property type="project" value="UniProtKB-SubCell"/>
</dbReference>
<dbReference type="InterPro" id="IPR002509">
    <property type="entry name" value="NODB_dom"/>
</dbReference>
<evidence type="ECO:0000259" key="4">
    <source>
        <dbReference type="PROSITE" id="PS51677"/>
    </source>
</evidence>
<dbReference type="GO" id="GO:0016810">
    <property type="term" value="F:hydrolase activity, acting on carbon-nitrogen (but not peptide) bonds"/>
    <property type="evidence" value="ECO:0007669"/>
    <property type="project" value="InterPro"/>
</dbReference>
<keyword evidence="6" id="KW-1185">Reference proteome</keyword>
<feature type="domain" description="NodB homology" evidence="4">
    <location>
        <begin position="29"/>
        <end position="257"/>
    </location>
</feature>
<dbReference type="Pfam" id="PF01522">
    <property type="entry name" value="Polysacc_deac_1"/>
    <property type="match status" value="1"/>
</dbReference>
<reference evidence="5 6" key="1">
    <citation type="submission" date="2019-02" db="EMBL/GenBank/DDBJ databases">
        <title>Arundinibacter roseus gen. nov., sp. nov., a new member of the family Cytophagaceae.</title>
        <authorList>
            <person name="Szuroczki S."/>
            <person name="Khayer B."/>
            <person name="Sproer C."/>
            <person name="Toumi M."/>
            <person name="Szabo A."/>
            <person name="Felfoldi T."/>
            <person name="Schumann P."/>
            <person name="Toth E."/>
        </authorList>
    </citation>
    <scope>NUCLEOTIDE SEQUENCE [LARGE SCALE GENOMIC DNA]</scope>
    <source>
        <strain evidence="5 6">DMA-k-7a</strain>
    </source>
</reference>
<dbReference type="Gene3D" id="3.20.20.370">
    <property type="entry name" value="Glycoside hydrolase/deacetylase"/>
    <property type="match status" value="2"/>
</dbReference>
<dbReference type="OrthoDB" id="9776971at2"/>
<evidence type="ECO:0000313" key="5">
    <source>
        <dbReference type="EMBL" id="TDB63699.1"/>
    </source>
</evidence>
<feature type="signal peptide" evidence="3">
    <location>
        <begin position="1"/>
        <end position="19"/>
    </location>
</feature>
<evidence type="ECO:0000256" key="1">
    <source>
        <dbReference type="ARBA" id="ARBA00004613"/>
    </source>
</evidence>
<proteinExistence type="predicted"/>
<dbReference type="RefSeq" id="WP_132119264.1">
    <property type="nucleotide sequence ID" value="NZ_SMJU01000009.1"/>
</dbReference>
<protein>
    <submittedName>
        <fullName evidence="5">Polysaccharide deacetylase family protein</fullName>
    </submittedName>
</protein>
<dbReference type="Proteomes" id="UP000295706">
    <property type="component" value="Unassembled WGS sequence"/>
</dbReference>
<comment type="subcellular location">
    <subcellularLocation>
        <location evidence="1">Secreted</location>
    </subcellularLocation>
</comment>
<sequence>MKSVSLFCYLLLCIGSVDAQIIRRPIPEKLVVLTFDDGVSTHATTVAPLLKKYGFGGTFFVCEFPPDFADKNKYMSWEQIRQLNEMGFEIGNHTLTHKHVGKLTKAQLLAELDSLESRCVKFGIAKPVNFAYPGYAIHPTAYEVLAEKGYHFARIGGDRPYDPVKDHPFLIPSFTTLKDNREVILKGFEGATQGKIVILTVHGVPDYAHDWVTTPPDLFSEYLDYLHTNKFTVISLRDLNQYINFDEAARALPLPGR</sequence>